<evidence type="ECO:0000313" key="3">
    <source>
        <dbReference type="Proteomes" id="UP001642720"/>
    </source>
</evidence>
<dbReference type="Proteomes" id="UP001642720">
    <property type="component" value="Unassembled WGS sequence"/>
</dbReference>
<comment type="caution">
    <text evidence="2">The sequence shown here is derived from an EMBL/GenBank/DDBJ whole genome shotgun (WGS) entry which is preliminary data.</text>
</comment>
<feature type="compositionally biased region" description="Polar residues" evidence="1">
    <location>
        <begin position="107"/>
        <end position="117"/>
    </location>
</feature>
<dbReference type="RefSeq" id="XP_073563983.1">
    <property type="nucleotide sequence ID" value="XM_073698593.1"/>
</dbReference>
<keyword evidence="3" id="KW-1185">Reference proteome</keyword>
<reference evidence="2 3" key="1">
    <citation type="submission" date="2018-01" db="EMBL/GenBank/DDBJ databases">
        <title>Genome characterization of the sugarcane-associated fungus Trichoderma ghanense CCMA-1212 and their application in lignocelulose bioconversion.</title>
        <authorList>
            <person name="Steindorff A.S."/>
            <person name="Mendes T.D."/>
            <person name="Vilela E.S.D."/>
            <person name="Rodrigues D.S."/>
            <person name="Formighieri E.F."/>
            <person name="Melo I.S."/>
            <person name="Favaro L.C.L."/>
        </authorList>
    </citation>
    <scope>NUCLEOTIDE SEQUENCE [LARGE SCALE GENOMIC DNA]</scope>
    <source>
        <strain evidence="2 3">CCMA-1212</strain>
    </source>
</reference>
<protein>
    <submittedName>
        <fullName evidence="2">Uncharacterized protein</fullName>
    </submittedName>
</protein>
<dbReference type="GeneID" id="300573043"/>
<dbReference type="EMBL" id="PPTA01000001">
    <property type="protein sequence ID" value="TFB07782.1"/>
    <property type="molecule type" value="Genomic_DNA"/>
</dbReference>
<proteinExistence type="predicted"/>
<feature type="compositionally biased region" description="Polar residues" evidence="1">
    <location>
        <begin position="125"/>
        <end position="136"/>
    </location>
</feature>
<evidence type="ECO:0000313" key="2">
    <source>
        <dbReference type="EMBL" id="TFB07782.1"/>
    </source>
</evidence>
<name>A0ABY2HJG6_9HYPO</name>
<gene>
    <name evidence="2" type="ORF">CCMA1212_001159</name>
</gene>
<feature type="region of interest" description="Disordered" evidence="1">
    <location>
        <begin position="77"/>
        <end position="150"/>
    </location>
</feature>
<evidence type="ECO:0000256" key="1">
    <source>
        <dbReference type="SAM" id="MobiDB-lite"/>
    </source>
</evidence>
<feature type="compositionally biased region" description="Polar residues" evidence="1">
    <location>
        <begin position="1"/>
        <end position="11"/>
    </location>
</feature>
<sequence>MPLASGNTDAPEQQHVAVEQGTAPLDHNGPTSASSVPMVESASGIPAARQQLQQYGPLREWVLQSPAALQQQHVALEQGTASLDHDGPTPASSAETIVDVPMVDSAPGNSAPHQTSQQHDEDHANTTVDVTSVQPNEESRPYRTRGSSLDITWIMPAESDAVSHQHSAPM</sequence>
<accession>A0ABY2HJG6</accession>
<organism evidence="2 3">
    <name type="scientific">Trichoderma ghanense</name>
    <dbReference type="NCBI Taxonomy" id="65468"/>
    <lineage>
        <taxon>Eukaryota</taxon>
        <taxon>Fungi</taxon>
        <taxon>Dikarya</taxon>
        <taxon>Ascomycota</taxon>
        <taxon>Pezizomycotina</taxon>
        <taxon>Sordariomycetes</taxon>
        <taxon>Hypocreomycetidae</taxon>
        <taxon>Hypocreales</taxon>
        <taxon>Hypocreaceae</taxon>
        <taxon>Trichoderma</taxon>
    </lineage>
</organism>
<feature type="region of interest" description="Disordered" evidence="1">
    <location>
        <begin position="1"/>
        <end position="44"/>
    </location>
</feature>